<sequence length="145" mass="16923">MKYTIEIEINLPRKRVIDLFDNPENMKHWQEGFISFTPLDGVPGEVGSTAELKYKTGKRAFELVETIIVNNFPDEFSASYKTTGMTNYINNYFIEVDENTTRWISENKCYARGIVKLMTLIMPGTFKKYSMKFLKDFKNFAESKN</sequence>
<name>A0ABU2Y2C4_9FLAO</name>
<evidence type="ECO:0000313" key="2">
    <source>
        <dbReference type="Proteomes" id="UP001252186"/>
    </source>
</evidence>
<comment type="caution">
    <text evidence="1">The sequence shown here is derived from an EMBL/GenBank/DDBJ whole genome shotgun (WGS) entry which is preliminary data.</text>
</comment>
<dbReference type="Proteomes" id="UP001252186">
    <property type="component" value="Unassembled WGS sequence"/>
</dbReference>
<dbReference type="RefSeq" id="WP_311592168.1">
    <property type="nucleotide sequence ID" value="NZ_JAVRHV010000001.1"/>
</dbReference>
<protein>
    <submittedName>
        <fullName evidence="1">SRPBCC family protein</fullName>
    </submittedName>
</protein>
<accession>A0ABU2Y2C4</accession>
<dbReference type="EMBL" id="JAVRHV010000001">
    <property type="protein sequence ID" value="MDT0552316.1"/>
    <property type="molecule type" value="Genomic_DNA"/>
</dbReference>
<evidence type="ECO:0000313" key="1">
    <source>
        <dbReference type="EMBL" id="MDT0552316.1"/>
    </source>
</evidence>
<gene>
    <name evidence="1" type="ORF">RM519_03575</name>
</gene>
<keyword evidence="2" id="KW-1185">Reference proteome</keyword>
<dbReference type="InterPro" id="IPR023393">
    <property type="entry name" value="START-like_dom_sf"/>
</dbReference>
<organism evidence="1 2">
    <name type="scientific">Urechidicola vernalis</name>
    <dbReference type="NCBI Taxonomy" id="3075600"/>
    <lineage>
        <taxon>Bacteria</taxon>
        <taxon>Pseudomonadati</taxon>
        <taxon>Bacteroidota</taxon>
        <taxon>Flavobacteriia</taxon>
        <taxon>Flavobacteriales</taxon>
        <taxon>Flavobacteriaceae</taxon>
        <taxon>Urechidicola</taxon>
    </lineage>
</organism>
<dbReference type="SUPFAM" id="SSF55961">
    <property type="entry name" value="Bet v1-like"/>
    <property type="match status" value="1"/>
</dbReference>
<reference evidence="1 2" key="1">
    <citation type="submission" date="2023-09" db="EMBL/GenBank/DDBJ databases">
        <authorList>
            <person name="Rey-Velasco X."/>
        </authorList>
    </citation>
    <scope>NUCLEOTIDE SEQUENCE [LARGE SCALE GENOMIC DNA]</scope>
    <source>
        <strain evidence="1 2">P050</strain>
    </source>
</reference>
<proteinExistence type="predicted"/>
<dbReference type="Gene3D" id="3.30.530.20">
    <property type="match status" value="1"/>
</dbReference>
<dbReference type="CDD" id="cd07812">
    <property type="entry name" value="SRPBCC"/>
    <property type="match status" value="1"/>
</dbReference>